<evidence type="ECO:0000313" key="16">
    <source>
        <dbReference type="EnsemblMetazoa" id="XP_003384997.2"/>
    </source>
</evidence>
<keyword evidence="4 11" id="KW-0479">Metal-binding</keyword>
<dbReference type="GeneID" id="100633380"/>
<dbReference type="PROSITE" id="PS00728">
    <property type="entry name" value="AP_NUCLEASE_F1_3"/>
    <property type="match status" value="1"/>
</dbReference>
<comment type="cofactor">
    <cofactor evidence="11 14">
        <name>Mg(2+)</name>
        <dbReference type="ChEBI" id="CHEBI:18420"/>
    </cofactor>
    <cofactor evidence="11 14">
        <name>Mn(2+)</name>
        <dbReference type="ChEBI" id="CHEBI:29035"/>
    </cofactor>
    <text evidence="11 14">Probably binds two magnesium or manganese ions per subunit.</text>
</comment>
<dbReference type="PANTHER" id="PTHR22748:SF4">
    <property type="entry name" value="DNA-(APURINIC OR APYRIMIDINIC SITE) ENDONUCLEASE 2"/>
    <property type="match status" value="1"/>
</dbReference>
<feature type="binding site" evidence="11">
    <location>
        <position position="207"/>
    </location>
    <ligand>
        <name>Mg(2+)</name>
        <dbReference type="ChEBI" id="CHEBI:18420"/>
        <label>1</label>
    </ligand>
</feature>
<evidence type="ECO:0000256" key="10">
    <source>
        <dbReference type="PIRSR" id="PIRSR604808-1"/>
    </source>
</evidence>
<dbReference type="Pfam" id="PF03372">
    <property type="entry name" value="Exo_endo_phos"/>
    <property type="match status" value="1"/>
</dbReference>
<dbReference type="GO" id="GO:0003906">
    <property type="term" value="F:DNA-(apurinic or apyrimidinic site) endonuclease activity"/>
    <property type="evidence" value="ECO:0007669"/>
    <property type="project" value="TreeGrafter"/>
</dbReference>
<dbReference type="GO" id="GO:0008081">
    <property type="term" value="F:phosphoric diester hydrolase activity"/>
    <property type="evidence" value="ECO:0007669"/>
    <property type="project" value="TreeGrafter"/>
</dbReference>
<proteinExistence type="inferred from homology"/>
<dbReference type="PROSITE" id="PS00726">
    <property type="entry name" value="AP_NUCLEASE_F1_1"/>
    <property type="match status" value="1"/>
</dbReference>
<reference evidence="16" key="2">
    <citation type="submission" date="2024-06" db="UniProtKB">
        <authorList>
            <consortium name="EnsemblMetazoa"/>
        </authorList>
    </citation>
    <scope>IDENTIFICATION</scope>
</reference>
<dbReference type="PROSITE" id="PS51999">
    <property type="entry name" value="ZF_GRF"/>
    <property type="match status" value="1"/>
</dbReference>
<evidence type="ECO:0000256" key="11">
    <source>
        <dbReference type="PIRSR" id="PIRSR604808-2"/>
    </source>
</evidence>
<feature type="binding site" evidence="11">
    <location>
        <position position="310"/>
    </location>
    <ligand>
        <name>Mg(2+)</name>
        <dbReference type="ChEBI" id="CHEBI:18420"/>
        <label>1</label>
    </ligand>
</feature>
<dbReference type="InterPro" id="IPR005135">
    <property type="entry name" value="Endo/exonuclease/phosphatase"/>
</dbReference>
<feature type="binding site" evidence="11">
    <location>
        <position position="311"/>
    </location>
    <ligand>
        <name>Mg(2+)</name>
        <dbReference type="ChEBI" id="CHEBI:18420"/>
        <label>1</label>
    </ligand>
</feature>
<dbReference type="GO" id="GO:0003677">
    <property type="term" value="F:DNA binding"/>
    <property type="evidence" value="ECO:0007669"/>
    <property type="project" value="InterPro"/>
</dbReference>
<protein>
    <recommendedName>
        <fullName evidence="14">DNA-(apurinic or apyrimidinic site) endonuclease</fullName>
        <ecNumber evidence="14">3.1.-.-</ecNumber>
    </recommendedName>
</protein>
<dbReference type="GO" id="GO:0005634">
    <property type="term" value="C:nucleus"/>
    <property type="evidence" value="ECO:0007669"/>
    <property type="project" value="TreeGrafter"/>
</dbReference>
<dbReference type="AlphaFoldDB" id="A0AAN0IBY6"/>
<evidence type="ECO:0000256" key="1">
    <source>
        <dbReference type="ARBA" id="ARBA00000493"/>
    </source>
</evidence>
<dbReference type="PANTHER" id="PTHR22748">
    <property type="entry name" value="AP ENDONUCLEASE"/>
    <property type="match status" value="1"/>
</dbReference>
<feature type="site" description="Transition state stabilizer" evidence="12">
    <location>
        <position position="209"/>
    </location>
</feature>
<evidence type="ECO:0000313" key="17">
    <source>
        <dbReference type="Proteomes" id="UP000007879"/>
    </source>
</evidence>
<dbReference type="InterPro" id="IPR020848">
    <property type="entry name" value="AP_endonuclease_F1_CS"/>
</dbReference>
<organism evidence="16 17">
    <name type="scientific">Amphimedon queenslandica</name>
    <name type="common">Sponge</name>
    <dbReference type="NCBI Taxonomy" id="400682"/>
    <lineage>
        <taxon>Eukaryota</taxon>
        <taxon>Metazoa</taxon>
        <taxon>Porifera</taxon>
        <taxon>Demospongiae</taxon>
        <taxon>Heteroscleromorpha</taxon>
        <taxon>Haplosclerida</taxon>
        <taxon>Niphatidae</taxon>
        <taxon>Amphimedon</taxon>
    </lineage>
</organism>
<dbReference type="Pfam" id="PF06839">
    <property type="entry name" value="Zn_ribbon_GRF"/>
    <property type="match status" value="1"/>
</dbReference>
<evidence type="ECO:0000256" key="7">
    <source>
        <dbReference type="ARBA" id="ARBA00022833"/>
    </source>
</evidence>
<dbReference type="EnsemblMetazoa" id="XM_003384949.2">
    <property type="protein sequence ID" value="XP_003384997.2"/>
    <property type="gene ID" value="LOC100633380"/>
</dbReference>
<dbReference type="InterPro" id="IPR004808">
    <property type="entry name" value="AP_endonuc_1"/>
</dbReference>
<dbReference type="Gene3D" id="3.60.10.10">
    <property type="entry name" value="Endonuclease/exonuclease/phosphatase"/>
    <property type="match status" value="1"/>
</dbReference>
<reference evidence="17" key="1">
    <citation type="journal article" date="2010" name="Nature">
        <title>The Amphimedon queenslandica genome and the evolution of animal complexity.</title>
        <authorList>
            <person name="Srivastava M."/>
            <person name="Simakov O."/>
            <person name="Chapman J."/>
            <person name="Fahey B."/>
            <person name="Gauthier M.E."/>
            <person name="Mitros T."/>
            <person name="Richards G.S."/>
            <person name="Conaco C."/>
            <person name="Dacre M."/>
            <person name="Hellsten U."/>
            <person name="Larroux C."/>
            <person name="Putnam N.H."/>
            <person name="Stanke M."/>
            <person name="Adamska M."/>
            <person name="Darling A."/>
            <person name="Degnan S.M."/>
            <person name="Oakley T.H."/>
            <person name="Plachetzki D.C."/>
            <person name="Zhai Y."/>
            <person name="Adamski M."/>
            <person name="Calcino A."/>
            <person name="Cummins S.F."/>
            <person name="Goodstein D.M."/>
            <person name="Harris C."/>
            <person name="Jackson D.J."/>
            <person name="Leys S.P."/>
            <person name="Shu S."/>
            <person name="Woodcroft B.J."/>
            <person name="Vervoort M."/>
            <person name="Kosik K.S."/>
            <person name="Manning G."/>
            <person name="Degnan B.M."/>
            <person name="Rokhsar D.S."/>
        </authorList>
    </citation>
    <scope>NUCLEOTIDE SEQUENCE [LARGE SCALE GENOMIC DNA]</scope>
</reference>
<dbReference type="Proteomes" id="UP000007879">
    <property type="component" value="Unassembled WGS sequence"/>
</dbReference>
<dbReference type="PROSITE" id="PS51435">
    <property type="entry name" value="AP_NUCLEASE_F1_4"/>
    <property type="match status" value="1"/>
</dbReference>
<feature type="domain" description="GRF-type" evidence="15">
    <location>
        <begin position="416"/>
        <end position="463"/>
    </location>
</feature>
<dbReference type="InterPro" id="IPR036691">
    <property type="entry name" value="Endo/exonu/phosph_ase_sf"/>
</dbReference>
<name>A0AAN0IBY6_AMPQE</name>
<keyword evidence="8 11" id="KW-0460">Magnesium</keyword>
<feature type="site" description="Interaction with DNA substrate" evidence="12">
    <location>
        <position position="311"/>
    </location>
</feature>
<feature type="active site" description="Proton donor/acceptor" evidence="10">
    <location>
        <position position="207"/>
    </location>
</feature>
<dbReference type="InterPro" id="IPR020847">
    <property type="entry name" value="AP_endonuclease_F1_BS"/>
</dbReference>
<feature type="binding site" evidence="11">
    <location>
        <position position="63"/>
    </location>
    <ligand>
        <name>Mg(2+)</name>
        <dbReference type="ChEBI" id="CHEBI:18420"/>
        <label>1</label>
    </ligand>
</feature>
<evidence type="ECO:0000259" key="15">
    <source>
        <dbReference type="PROSITE" id="PS51999"/>
    </source>
</evidence>
<dbReference type="InterPro" id="IPR010666">
    <property type="entry name" value="Znf_GRF"/>
</dbReference>
<keyword evidence="14" id="KW-0227">DNA damage</keyword>
<keyword evidence="11" id="KW-0464">Manganese</keyword>
<dbReference type="GO" id="GO:0006284">
    <property type="term" value="P:base-excision repair"/>
    <property type="evidence" value="ECO:0007669"/>
    <property type="project" value="TreeGrafter"/>
</dbReference>
<dbReference type="NCBIfam" id="TIGR00633">
    <property type="entry name" value="xth"/>
    <property type="match status" value="1"/>
</dbReference>
<feature type="binding site" evidence="11">
    <location>
        <position position="209"/>
    </location>
    <ligand>
        <name>Mg(2+)</name>
        <dbReference type="ChEBI" id="CHEBI:18420"/>
        <label>1</label>
    </ligand>
</feature>
<evidence type="ECO:0000256" key="8">
    <source>
        <dbReference type="ARBA" id="ARBA00022842"/>
    </source>
</evidence>
<keyword evidence="17" id="KW-1185">Reference proteome</keyword>
<dbReference type="KEGG" id="aqu:100633380"/>
<feature type="active site" evidence="10">
    <location>
        <position position="166"/>
    </location>
</feature>
<dbReference type="GO" id="GO:0008311">
    <property type="term" value="F:double-stranded DNA 3'-5' DNA exonuclease activity"/>
    <property type="evidence" value="ECO:0007669"/>
    <property type="project" value="UniProtKB-EC"/>
</dbReference>
<dbReference type="SUPFAM" id="SSF56219">
    <property type="entry name" value="DNase I-like"/>
    <property type="match status" value="1"/>
</dbReference>
<dbReference type="RefSeq" id="XP_003384997.2">
    <property type="nucleotide sequence ID" value="XM_003384949.2"/>
</dbReference>
<evidence type="ECO:0000256" key="12">
    <source>
        <dbReference type="PIRSR" id="PIRSR604808-3"/>
    </source>
</evidence>
<dbReference type="EC" id="3.1.-.-" evidence="14"/>
<evidence type="ECO:0000256" key="4">
    <source>
        <dbReference type="ARBA" id="ARBA00022723"/>
    </source>
</evidence>
<feature type="binding site" evidence="11">
    <location>
        <position position="32"/>
    </location>
    <ligand>
        <name>Mg(2+)</name>
        <dbReference type="ChEBI" id="CHEBI:18420"/>
        <label>1</label>
    </ligand>
</feature>
<keyword evidence="6" id="KW-0378">Hydrolase</keyword>
<sequence length="463" mass="51337">MHACSISQPLPSCQKTTPTPCNEIEMRVLTWNVNGLKAVVKNRQTNLKDFLDSLSADIICLQEVKTTKDQIEENIAIAEGYTSYFSFCKTRQGYSGVATFCRTTVTPVAVEEGITGSCHVGLKDSIGFPVLDLNDEETEQLNNEGRGLLTEHLQENGRGLVIINVYCPRVDPDNPDRLPYKIHFLSVLHERTKRLQAGGKDVLICGDFNCVLDIIDSAAMEDMPTFTKEPKTKELLLSFISKTPPITNEVLLDTYRYLHPTERGSYTCWCTATGSRQLNYGQRIDYILASRGLAESVVSSNVLQDEMGSDHCPVVTQFSISLMPSPTLSHLCSSFYSKFAGKQSKLSSFFSVSPIKRSNSGPVKESSSKKLCTLKEKEAAPVSLSRSRDVKTLSSGSKLSTDWQKVFKAPPKAPLCSGHKEPAVLRVVKKPGPNHNRKFYVCGRPDGSKHDPNASCNFFKWCK</sequence>
<feature type="site" description="Important for catalytic activity" evidence="12">
    <location>
        <position position="285"/>
    </location>
</feature>
<evidence type="ECO:0000256" key="13">
    <source>
        <dbReference type="PROSITE-ProRule" id="PRU01343"/>
    </source>
</evidence>
<evidence type="ECO:0000256" key="9">
    <source>
        <dbReference type="ARBA" id="ARBA00023242"/>
    </source>
</evidence>
<feature type="active site" description="Proton acceptor" evidence="10">
    <location>
        <position position="311"/>
    </location>
</feature>
<accession>A0AAN0IBY6</accession>
<comment type="catalytic activity">
    <reaction evidence="1">
        <text>Exonucleolytic cleavage in the 3'- to 5'-direction to yield nucleoside 5'-phosphates.</text>
        <dbReference type="EC" id="3.1.11.2"/>
    </reaction>
</comment>
<comment type="cofactor">
    <cofactor evidence="2">
        <name>Mn(2+)</name>
        <dbReference type="ChEBI" id="CHEBI:29035"/>
    </cofactor>
</comment>
<keyword evidence="14" id="KW-0234">DNA repair</keyword>
<evidence type="ECO:0000256" key="2">
    <source>
        <dbReference type="ARBA" id="ARBA00001936"/>
    </source>
</evidence>
<evidence type="ECO:0000256" key="14">
    <source>
        <dbReference type="RuleBase" id="RU362131"/>
    </source>
</evidence>
<dbReference type="GO" id="GO:0008270">
    <property type="term" value="F:zinc ion binding"/>
    <property type="evidence" value="ECO:0007669"/>
    <property type="project" value="UniProtKB-KW"/>
</dbReference>
<evidence type="ECO:0000256" key="5">
    <source>
        <dbReference type="ARBA" id="ARBA00022771"/>
    </source>
</evidence>
<evidence type="ECO:0000256" key="3">
    <source>
        <dbReference type="ARBA" id="ARBA00007092"/>
    </source>
</evidence>
<evidence type="ECO:0000256" key="6">
    <source>
        <dbReference type="ARBA" id="ARBA00022801"/>
    </source>
</evidence>
<comment type="similarity">
    <text evidence="3 14">Belongs to the DNA repair enzymes AP/ExoA family.</text>
</comment>
<keyword evidence="7" id="KW-0862">Zinc</keyword>
<keyword evidence="9" id="KW-0539">Nucleus</keyword>
<keyword evidence="5 13" id="KW-0863">Zinc-finger</keyword>